<dbReference type="EMBL" id="OU893340">
    <property type="protein sequence ID" value="CAG9796574.1"/>
    <property type="molecule type" value="Genomic_DNA"/>
</dbReference>
<dbReference type="AlphaFoldDB" id="A0A9N9WKA1"/>
<reference evidence="2" key="2">
    <citation type="submission" date="2022-10" db="EMBL/GenBank/DDBJ databases">
        <authorList>
            <consortium name="ENA_rothamsted_submissions"/>
            <consortium name="culmorum"/>
            <person name="King R."/>
        </authorList>
    </citation>
    <scope>NUCLEOTIDE SEQUENCE</scope>
</reference>
<dbReference type="OrthoDB" id="7488514at2759"/>
<dbReference type="Proteomes" id="UP001153714">
    <property type="component" value="Chromosome 9"/>
</dbReference>
<evidence type="ECO:0000313" key="2">
    <source>
        <dbReference type="EMBL" id="CAG9796574.1"/>
    </source>
</evidence>
<sequence>MDMLYDSSDELLHNFQGVVSVDSAEEEEWNENTPRDATDMVDTDDPNEEQDENSQEKEKENNVDESNPGETNEDGEDTPTNGDKPAEDDDANDTAELSGFYWNPTLADPRWRGRSVWNYHIVVRRWGVDTFVTGPAAITAIRHLDIIAGDPRPETIASIRNY</sequence>
<feature type="compositionally biased region" description="Acidic residues" evidence="1">
    <location>
        <begin position="39"/>
        <end position="53"/>
    </location>
</feature>
<organism evidence="2 3">
    <name type="scientific">Diatraea saccharalis</name>
    <name type="common">sugarcane borer</name>
    <dbReference type="NCBI Taxonomy" id="40085"/>
    <lineage>
        <taxon>Eukaryota</taxon>
        <taxon>Metazoa</taxon>
        <taxon>Ecdysozoa</taxon>
        <taxon>Arthropoda</taxon>
        <taxon>Hexapoda</taxon>
        <taxon>Insecta</taxon>
        <taxon>Pterygota</taxon>
        <taxon>Neoptera</taxon>
        <taxon>Endopterygota</taxon>
        <taxon>Lepidoptera</taxon>
        <taxon>Glossata</taxon>
        <taxon>Ditrysia</taxon>
        <taxon>Pyraloidea</taxon>
        <taxon>Crambidae</taxon>
        <taxon>Crambinae</taxon>
        <taxon>Diatraea</taxon>
    </lineage>
</organism>
<feature type="region of interest" description="Disordered" evidence="1">
    <location>
        <begin position="1"/>
        <end position="96"/>
    </location>
</feature>
<evidence type="ECO:0000256" key="1">
    <source>
        <dbReference type="SAM" id="MobiDB-lite"/>
    </source>
</evidence>
<reference evidence="2" key="1">
    <citation type="submission" date="2021-12" db="EMBL/GenBank/DDBJ databases">
        <authorList>
            <person name="King R."/>
        </authorList>
    </citation>
    <scope>NUCLEOTIDE SEQUENCE</scope>
</reference>
<accession>A0A9N9WKA1</accession>
<keyword evidence="3" id="KW-1185">Reference proteome</keyword>
<name>A0A9N9WKA1_9NEOP</name>
<gene>
    <name evidence="2" type="ORF">DIATSA_LOCUS13756</name>
</gene>
<evidence type="ECO:0000313" key="3">
    <source>
        <dbReference type="Proteomes" id="UP001153714"/>
    </source>
</evidence>
<proteinExistence type="predicted"/>
<protein>
    <submittedName>
        <fullName evidence="2">Uncharacterized protein</fullName>
    </submittedName>
</protein>